<keyword evidence="1" id="KW-0233">DNA recombination</keyword>
<organism evidence="3 4">
    <name type="scientific">Heyndrickxia acidicola</name>
    <dbReference type="NCBI Taxonomy" id="209389"/>
    <lineage>
        <taxon>Bacteria</taxon>
        <taxon>Bacillati</taxon>
        <taxon>Bacillota</taxon>
        <taxon>Bacilli</taxon>
        <taxon>Bacillales</taxon>
        <taxon>Bacillaceae</taxon>
        <taxon>Heyndrickxia</taxon>
    </lineage>
</organism>
<accession>A0ABU6MNQ3</accession>
<comment type="caution">
    <text evidence="3">The sequence shown here is derived from an EMBL/GenBank/DDBJ whole genome shotgun (WGS) entry which is preliminary data.</text>
</comment>
<dbReference type="Proteomes" id="UP001341444">
    <property type="component" value="Unassembled WGS sequence"/>
</dbReference>
<gene>
    <name evidence="3" type="ORF">P4T90_21485</name>
</gene>
<dbReference type="CDD" id="cd01192">
    <property type="entry name" value="INT_C_like_3"/>
    <property type="match status" value="1"/>
</dbReference>
<dbReference type="InterPro" id="IPR011010">
    <property type="entry name" value="DNA_brk_join_enz"/>
</dbReference>
<evidence type="ECO:0000313" key="3">
    <source>
        <dbReference type="EMBL" id="MED1205611.1"/>
    </source>
</evidence>
<evidence type="ECO:0000256" key="1">
    <source>
        <dbReference type="ARBA" id="ARBA00023172"/>
    </source>
</evidence>
<dbReference type="InterPro" id="IPR050090">
    <property type="entry name" value="Tyrosine_recombinase_XerCD"/>
</dbReference>
<keyword evidence="4" id="KW-1185">Reference proteome</keyword>
<dbReference type="SUPFAM" id="SSF56349">
    <property type="entry name" value="DNA breaking-rejoining enzymes"/>
    <property type="match status" value="1"/>
</dbReference>
<dbReference type="InterPro" id="IPR013762">
    <property type="entry name" value="Integrase-like_cat_sf"/>
</dbReference>
<dbReference type="PROSITE" id="PS51898">
    <property type="entry name" value="TYR_RECOMBINASE"/>
    <property type="match status" value="1"/>
</dbReference>
<evidence type="ECO:0000313" key="4">
    <source>
        <dbReference type="Proteomes" id="UP001341444"/>
    </source>
</evidence>
<proteinExistence type="predicted"/>
<dbReference type="PANTHER" id="PTHR30349:SF82">
    <property type="entry name" value="INTEGRASE_RECOMBINASE YOEC-RELATED"/>
    <property type="match status" value="1"/>
</dbReference>
<dbReference type="RefSeq" id="WP_066270836.1">
    <property type="nucleotide sequence ID" value="NZ_JARMAB010000038.1"/>
</dbReference>
<dbReference type="Gene3D" id="1.10.443.10">
    <property type="entry name" value="Intergrase catalytic core"/>
    <property type="match status" value="1"/>
</dbReference>
<dbReference type="Pfam" id="PF00589">
    <property type="entry name" value="Phage_integrase"/>
    <property type="match status" value="1"/>
</dbReference>
<dbReference type="PANTHER" id="PTHR30349">
    <property type="entry name" value="PHAGE INTEGRASE-RELATED"/>
    <property type="match status" value="1"/>
</dbReference>
<name>A0ABU6MNQ3_9BACI</name>
<sequence length="188" mass="21608">MEYVEPIRDVKRLDSMKKVLRNQSKRDYLLFVMGINTGLRISDLLKMKVSDVIDSDGNIKRLKLKETKTGKSRSIPYADNVKKAIKEYLKEYNPMPHDYLFKSRKGFNSPIDRKTAWRILKEAAETVGITEAIGTHSLRKTFGYHAYKSGTDITLLQEILNHSAPSITLRYIGITQDDMDNVILNLNL</sequence>
<feature type="domain" description="Tyr recombinase" evidence="2">
    <location>
        <begin position="1"/>
        <end position="184"/>
    </location>
</feature>
<evidence type="ECO:0000259" key="2">
    <source>
        <dbReference type="PROSITE" id="PS51898"/>
    </source>
</evidence>
<protein>
    <submittedName>
        <fullName evidence="3">Site-specific integrase</fullName>
    </submittedName>
</protein>
<dbReference type="EMBL" id="JARMAB010000038">
    <property type="protein sequence ID" value="MED1205611.1"/>
    <property type="molecule type" value="Genomic_DNA"/>
</dbReference>
<dbReference type="InterPro" id="IPR002104">
    <property type="entry name" value="Integrase_catalytic"/>
</dbReference>
<reference evidence="3 4" key="1">
    <citation type="submission" date="2023-03" db="EMBL/GenBank/DDBJ databases">
        <title>Bacillus Genome Sequencing.</title>
        <authorList>
            <person name="Dunlap C."/>
        </authorList>
    </citation>
    <scope>NUCLEOTIDE SEQUENCE [LARGE SCALE GENOMIC DNA]</scope>
    <source>
        <strain evidence="3 4">B-23453</strain>
    </source>
</reference>